<organism evidence="2 3">
    <name type="scientific">Pontiella desulfatans</name>
    <dbReference type="NCBI Taxonomy" id="2750659"/>
    <lineage>
        <taxon>Bacteria</taxon>
        <taxon>Pseudomonadati</taxon>
        <taxon>Kiritimatiellota</taxon>
        <taxon>Kiritimatiellia</taxon>
        <taxon>Kiritimatiellales</taxon>
        <taxon>Pontiellaceae</taxon>
        <taxon>Pontiella</taxon>
    </lineage>
</organism>
<dbReference type="AlphaFoldDB" id="A0A6C2U8C6"/>
<feature type="compositionally biased region" description="Pro residues" evidence="1">
    <location>
        <begin position="110"/>
        <end position="123"/>
    </location>
</feature>
<sequence>MRRGIRSIGKIVIMMAFLWSVPAMGAGRISQVRLVDGKIELTVETTPGGRYQLQCRDCLCSGAWSNEGPEFVAVAGAEVRTVAIVAASCNFRVVKVGQSSSEELPSGPGGSPPPPPPPRPVRE</sequence>
<accession>A0A6C2U8C6</accession>
<protein>
    <submittedName>
        <fullName evidence="2">Uncharacterized protein</fullName>
    </submittedName>
</protein>
<keyword evidence="3" id="KW-1185">Reference proteome</keyword>
<feature type="region of interest" description="Disordered" evidence="1">
    <location>
        <begin position="99"/>
        <end position="123"/>
    </location>
</feature>
<reference evidence="2 3" key="1">
    <citation type="submission" date="2019-04" db="EMBL/GenBank/DDBJ databases">
        <authorList>
            <person name="Van Vliet M D."/>
        </authorList>
    </citation>
    <scope>NUCLEOTIDE SEQUENCE [LARGE SCALE GENOMIC DNA]</scope>
    <source>
        <strain evidence="2 3">F1</strain>
    </source>
</reference>
<dbReference type="EMBL" id="CAAHFG010000003">
    <property type="protein sequence ID" value="VGO16073.1"/>
    <property type="molecule type" value="Genomic_DNA"/>
</dbReference>
<evidence type="ECO:0000313" key="2">
    <source>
        <dbReference type="EMBL" id="VGO16073.1"/>
    </source>
</evidence>
<proteinExistence type="predicted"/>
<evidence type="ECO:0000256" key="1">
    <source>
        <dbReference type="SAM" id="MobiDB-lite"/>
    </source>
</evidence>
<name>A0A6C2U8C6_PONDE</name>
<evidence type="ECO:0000313" key="3">
    <source>
        <dbReference type="Proteomes" id="UP000366872"/>
    </source>
</evidence>
<gene>
    <name evidence="2" type="ORF">PDESU_04663</name>
</gene>
<dbReference type="Proteomes" id="UP000366872">
    <property type="component" value="Unassembled WGS sequence"/>
</dbReference>
<dbReference type="RefSeq" id="WP_136081625.1">
    <property type="nucleotide sequence ID" value="NZ_CAAHFG010000003.1"/>
</dbReference>